<feature type="transmembrane region" description="Helical" evidence="9">
    <location>
        <begin position="28"/>
        <end position="47"/>
    </location>
</feature>
<dbReference type="CDD" id="cd00082">
    <property type="entry name" value="HisKA"/>
    <property type="match status" value="1"/>
</dbReference>
<reference evidence="11 12" key="1">
    <citation type="submission" date="2014-03" db="EMBL/GenBank/DDBJ databases">
        <title>The draft genome sequence of Thalassospira mesophila JCM 18969.</title>
        <authorList>
            <person name="Lai Q."/>
            <person name="Shao Z."/>
        </authorList>
    </citation>
    <scope>NUCLEOTIDE SEQUENCE [LARGE SCALE GENOMIC DNA]</scope>
    <source>
        <strain evidence="11 12">JCM 18969</strain>
    </source>
</reference>
<dbReference type="GO" id="GO:0000156">
    <property type="term" value="F:phosphorelay response regulator activity"/>
    <property type="evidence" value="ECO:0007669"/>
    <property type="project" value="TreeGrafter"/>
</dbReference>
<evidence type="ECO:0000256" key="9">
    <source>
        <dbReference type="SAM" id="Phobius"/>
    </source>
</evidence>
<evidence type="ECO:0000256" key="1">
    <source>
        <dbReference type="ARBA" id="ARBA00000085"/>
    </source>
</evidence>
<evidence type="ECO:0000313" key="12">
    <source>
        <dbReference type="Proteomes" id="UP000193391"/>
    </source>
</evidence>
<dbReference type="SMART" id="SM00388">
    <property type="entry name" value="HisKA"/>
    <property type="match status" value="1"/>
</dbReference>
<keyword evidence="7" id="KW-0067">ATP-binding</keyword>
<evidence type="ECO:0000256" key="3">
    <source>
        <dbReference type="ARBA" id="ARBA00022553"/>
    </source>
</evidence>
<dbReference type="GO" id="GO:0007234">
    <property type="term" value="P:osmosensory signaling via phosphorelay pathway"/>
    <property type="evidence" value="ECO:0007669"/>
    <property type="project" value="TreeGrafter"/>
</dbReference>
<dbReference type="SMART" id="SM00387">
    <property type="entry name" value="HATPase_c"/>
    <property type="match status" value="1"/>
</dbReference>
<dbReference type="InterPro" id="IPR003594">
    <property type="entry name" value="HATPase_dom"/>
</dbReference>
<dbReference type="Gene3D" id="1.10.287.130">
    <property type="match status" value="1"/>
</dbReference>
<evidence type="ECO:0000259" key="10">
    <source>
        <dbReference type="PROSITE" id="PS50109"/>
    </source>
</evidence>
<dbReference type="Pfam" id="PF07696">
    <property type="entry name" value="7TMR-DISMED2"/>
    <property type="match status" value="1"/>
</dbReference>
<proteinExistence type="predicted"/>
<dbReference type="Pfam" id="PF07695">
    <property type="entry name" value="7TMR-DISM_7TM"/>
    <property type="match status" value="1"/>
</dbReference>
<feature type="transmembrane region" description="Helical" evidence="9">
    <location>
        <begin position="374"/>
        <end position="398"/>
    </location>
</feature>
<comment type="caution">
    <text evidence="11">The sequence shown here is derived from an EMBL/GenBank/DDBJ whole genome shotgun (WGS) entry which is preliminary data.</text>
</comment>
<dbReference type="PROSITE" id="PS50109">
    <property type="entry name" value="HIS_KIN"/>
    <property type="match status" value="1"/>
</dbReference>
<dbReference type="PANTHER" id="PTHR42878">
    <property type="entry name" value="TWO-COMPONENT HISTIDINE KINASE"/>
    <property type="match status" value="1"/>
</dbReference>
<evidence type="ECO:0000256" key="4">
    <source>
        <dbReference type="ARBA" id="ARBA00022679"/>
    </source>
</evidence>
<feature type="transmembrane region" description="Helical" evidence="9">
    <location>
        <begin position="346"/>
        <end position="367"/>
    </location>
</feature>
<keyword evidence="12" id="KW-1185">Reference proteome</keyword>
<evidence type="ECO:0000256" key="8">
    <source>
        <dbReference type="ARBA" id="ARBA00023012"/>
    </source>
</evidence>
<dbReference type="CDD" id="cd00075">
    <property type="entry name" value="HATPase"/>
    <property type="match status" value="1"/>
</dbReference>
<dbReference type="SUPFAM" id="SSF55874">
    <property type="entry name" value="ATPase domain of HSP90 chaperone/DNA topoisomerase II/histidine kinase"/>
    <property type="match status" value="1"/>
</dbReference>
<keyword evidence="6" id="KW-0418">Kinase</keyword>
<keyword evidence="9" id="KW-0812">Transmembrane</keyword>
<feature type="transmembrane region" description="Helical" evidence="9">
    <location>
        <begin position="223"/>
        <end position="243"/>
    </location>
</feature>
<evidence type="ECO:0000256" key="7">
    <source>
        <dbReference type="ARBA" id="ARBA00022840"/>
    </source>
</evidence>
<dbReference type="InterPro" id="IPR011623">
    <property type="entry name" value="7TMR_DISM_rcpt_extracell_dom1"/>
</dbReference>
<dbReference type="PANTHER" id="PTHR42878:SF7">
    <property type="entry name" value="SENSOR HISTIDINE KINASE GLRK"/>
    <property type="match status" value="1"/>
</dbReference>
<gene>
    <name evidence="11" type="ORF">TMES_08175</name>
</gene>
<dbReference type="InterPro" id="IPR004358">
    <property type="entry name" value="Sig_transdc_His_kin-like_C"/>
</dbReference>
<dbReference type="InterPro" id="IPR036097">
    <property type="entry name" value="HisK_dim/P_sf"/>
</dbReference>
<dbReference type="PRINTS" id="PR00344">
    <property type="entry name" value="BCTRLSENSOR"/>
</dbReference>
<dbReference type="Pfam" id="PF02518">
    <property type="entry name" value="HATPase_c"/>
    <property type="match status" value="1"/>
</dbReference>
<comment type="catalytic activity">
    <reaction evidence="1">
        <text>ATP + protein L-histidine = ADP + protein N-phospho-L-histidine.</text>
        <dbReference type="EC" id="2.7.13.3"/>
    </reaction>
</comment>
<dbReference type="STRING" id="1293891.TMES_08175"/>
<keyword evidence="5" id="KW-0547">Nucleotide-binding</keyword>
<dbReference type="AlphaFoldDB" id="A0A1Y2L1C4"/>
<dbReference type="InterPro" id="IPR050351">
    <property type="entry name" value="BphY/WalK/GraS-like"/>
</dbReference>
<accession>A0A1Y2L1C4</accession>
<feature type="transmembrane region" description="Helical" evidence="9">
    <location>
        <begin position="320"/>
        <end position="340"/>
    </location>
</feature>
<keyword evidence="8" id="KW-0902">Two-component regulatory system</keyword>
<feature type="transmembrane region" description="Helical" evidence="9">
    <location>
        <begin position="287"/>
        <end position="308"/>
    </location>
</feature>
<feature type="transmembrane region" description="Helical" evidence="9">
    <location>
        <begin position="404"/>
        <end position="426"/>
    </location>
</feature>
<feature type="domain" description="Histidine kinase" evidence="10">
    <location>
        <begin position="458"/>
        <end position="671"/>
    </location>
</feature>
<dbReference type="InterPro" id="IPR003661">
    <property type="entry name" value="HisK_dim/P_dom"/>
</dbReference>
<dbReference type="SUPFAM" id="SSF47384">
    <property type="entry name" value="Homodimeric domain of signal transducing histidine kinase"/>
    <property type="match status" value="1"/>
</dbReference>
<evidence type="ECO:0000256" key="2">
    <source>
        <dbReference type="ARBA" id="ARBA00012438"/>
    </source>
</evidence>
<dbReference type="Proteomes" id="UP000193391">
    <property type="component" value="Unassembled WGS sequence"/>
</dbReference>
<name>A0A1Y2L1C4_9PROT</name>
<dbReference type="GO" id="GO:0005524">
    <property type="term" value="F:ATP binding"/>
    <property type="evidence" value="ECO:0007669"/>
    <property type="project" value="UniProtKB-KW"/>
</dbReference>
<dbReference type="GO" id="GO:0030295">
    <property type="term" value="F:protein kinase activator activity"/>
    <property type="evidence" value="ECO:0007669"/>
    <property type="project" value="TreeGrafter"/>
</dbReference>
<dbReference type="InterPro" id="IPR005467">
    <property type="entry name" value="His_kinase_dom"/>
</dbReference>
<dbReference type="InterPro" id="IPR036890">
    <property type="entry name" value="HATPase_C_sf"/>
</dbReference>
<dbReference type="InterPro" id="IPR011622">
    <property type="entry name" value="7TMR_DISM_rcpt_extracell_dom2"/>
</dbReference>
<dbReference type="EC" id="2.7.13.3" evidence="2"/>
<protein>
    <recommendedName>
        <fullName evidence="2">histidine kinase</fullName>
        <ecNumber evidence="2">2.7.13.3</ecNumber>
    </recommendedName>
</protein>
<evidence type="ECO:0000256" key="5">
    <source>
        <dbReference type="ARBA" id="ARBA00022741"/>
    </source>
</evidence>
<keyword evidence="3" id="KW-0597">Phosphoprotein</keyword>
<sequence length="698" mass="76816">MHWPVGLPEQDRTGFTGFAAFWHGMRGLMFAVIACIVFVTITGPLHAAGAQLIVSPSGQSNYDLSLDHYLGRLTDPDGVLSFSDVVRRPDQDFQPVVDTPSPGYTHDIIWYRANFQVDAASSGIKTSSHDMRLFLEISPPYLDRINVAIFSVRDQNFIWRTLLGDNIPANDSTVKSRHITTRLPDLVPGKYSMVFRVETTSTQTLSANIRNDSTLMTKGGRTLVLSGVAVGALLVIGVVYLGGGMLIRDISLLWYGAYVLSIAILGIGLSGLGLLLLQPLWTPANDLVTGVGTAFSIACSTMMWVTVINLRQLNARLHRAYCIYSTIAALMAVTSTTPYYSEFGQYFLSFHLLVLFSMFGCLIYRLWRSPQGVYFFYLFTLGIPSFAAAIYVASLVGLAPSTPLIQAIYPLSTIFHLLMMGIAMAYRTSHLEHARIAAQSRRHRTRQLADEQREFITMLGHEFRTPLAIIQRSAELISLHIGDAGDGIADRMVRIRSHAGQLSGLVDVFLTKDTLDRGAFKLNLVPINLQVFLSEIVSSVDQDSTRLDVTLHGDADTAIHADPTLLHLAIINVVENARKYAPGSPVSIDCSHRGDGFAYIHVVDHGPGMNEEDLAQVSLAFYRGKTSDGTRGVGLGLHIANRIIEAHGGTMTMSIGEKGGTTVIFKLPLDRETTIYNIRHRNTYRLASNRVPRKKGAE</sequence>
<dbReference type="Gene3D" id="2.60.40.2380">
    <property type="match status" value="1"/>
</dbReference>
<feature type="transmembrane region" description="Helical" evidence="9">
    <location>
        <begin position="255"/>
        <end position="281"/>
    </location>
</feature>
<organism evidence="11 12">
    <name type="scientific">Thalassospira mesophila</name>
    <dbReference type="NCBI Taxonomy" id="1293891"/>
    <lineage>
        <taxon>Bacteria</taxon>
        <taxon>Pseudomonadati</taxon>
        <taxon>Pseudomonadota</taxon>
        <taxon>Alphaproteobacteria</taxon>
        <taxon>Rhodospirillales</taxon>
        <taxon>Thalassospiraceae</taxon>
        <taxon>Thalassospira</taxon>
    </lineage>
</organism>
<dbReference type="GO" id="GO:0000155">
    <property type="term" value="F:phosphorelay sensor kinase activity"/>
    <property type="evidence" value="ECO:0007669"/>
    <property type="project" value="InterPro"/>
</dbReference>
<keyword evidence="9" id="KW-1133">Transmembrane helix</keyword>
<keyword evidence="9" id="KW-0472">Membrane</keyword>
<dbReference type="EMBL" id="JFKA01000003">
    <property type="protein sequence ID" value="OSQ38764.1"/>
    <property type="molecule type" value="Genomic_DNA"/>
</dbReference>
<evidence type="ECO:0000256" key="6">
    <source>
        <dbReference type="ARBA" id="ARBA00022777"/>
    </source>
</evidence>
<dbReference type="Gene3D" id="3.30.565.10">
    <property type="entry name" value="Histidine kinase-like ATPase, C-terminal domain"/>
    <property type="match status" value="1"/>
</dbReference>
<evidence type="ECO:0000313" key="11">
    <source>
        <dbReference type="EMBL" id="OSQ38764.1"/>
    </source>
</evidence>
<keyword evidence="4" id="KW-0808">Transferase</keyword>